<protein>
    <submittedName>
        <fullName evidence="1">Uncharacterized protein</fullName>
    </submittedName>
</protein>
<accession>A0ACB0ZH88</accession>
<proteinExistence type="predicted"/>
<dbReference type="Proteomes" id="UP001497535">
    <property type="component" value="Unassembled WGS sequence"/>
</dbReference>
<comment type="caution">
    <text evidence="1">The sequence shown here is derived from an EMBL/GenBank/DDBJ whole genome shotgun (WGS) entry which is preliminary data.</text>
</comment>
<reference evidence="1" key="1">
    <citation type="submission" date="2023-11" db="EMBL/GenBank/DDBJ databases">
        <authorList>
            <person name="Poullet M."/>
        </authorList>
    </citation>
    <scope>NUCLEOTIDE SEQUENCE</scope>
    <source>
        <strain evidence="1">E1834</strain>
    </source>
</reference>
<organism evidence="1 2">
    <name type="scientific">Meloidogyne enterolobii</name>
    <name type="common">Root-knot nematode worm</name>
    <name type="synonym">Meloidogyne mayaguensis</name>
    <dbReference type="NCBI Taxonomy" id="390850"/>
    <lineage>
        <taxon>Eukaryota</taxon>
        <taxon>Metazoa</taxon>
        <taxon>Ecdysozoa</taxon>
        <taxon>Nematoda</taxon>
        <taxon>Chromadorea</taxon>
        <taxon>Rhabditida</taxon>
        <taxon>Tylenchina</taxon>
        <taxon>Tylenchomorpha</taxon>
        <taxon>Tylenchoidea</taxon>
        <taxon>Meloidogynidae</taxon>
        <taxon>Meloidogyninae</taxon>
        <taxon>Meloidogyne</taxon>
    </lineage>
</organism>
<keyword evidence="2" id="KW-1185">Reference proteome</keyword>
<evidence type="ECO:0000313" key="1">
    <source>
        <dbReference type="EMBL" id="CAK5078290.1"/>
    </source>
</evidence>
<dbReference type="EMBL" id="CAVMJV010000035">
    <property type="protein sequence ID" value="CAK5078290.1"/>
    <property type="molecule type" value="Genomic_DNA"/>
</dbReference>
<gene>
    <name evidence="1" type="ORF">MENTE1834_LOCUS25339</name>
</gene>
<name>A0ACB0ZH88_MELEN</name>
<sequence length="133" mass="14523">MRILVGVKRVIDFAVKVRVKKDGTGVVKDGVNHSMNPFCEIALEEAVQIKERKEKAGKGPVEVVALSIGMETLRTALAKGADKAIHLEVDTAFEEKLEPIHVARAISKLVETDKYDMIILGKQAIDDDANQTG</sequence>
<evidence type="ECO:0000313" key="2">
    <source>
        <dbReference type="Proteomes" id="UP001497535"/>
    </source>
</evidence>